<feature type="signal peptide" evidence="20">
    <location>
        <begin position="1"/>
        <end position="19"/>
    </location>
</feature>
<dbReference type="Proteomes" id="UP000029121">
    <property type="component" value="Unassembled WGS sequence"/>
</dbReference>
<dbReference type="GO" id="GO:0005524">
    <property type="term" value="F:ATP binding"/>
    <property type="evidence" value="ECO:0007669"/>
    <property type="project" value="UniProtKB-UniRule"/>
</dbReference>
<organism evidence="22 23">
    <name type="scientific">Capsella rubella</name>
    <dbReference type="NCBI Taxonomy" id="81985"/>
    <lineage>
        <taxon>Eukaryota</taxon>
        <taxon>Viridiplantae</taxon>
        <taxon>Streptophyta</taxon>
        <taxon>Embryophyta</taxon>
        <taxon>Tracheophyta</taxon>
        <taxon>Spermatophyta</taxon>
        <taxon>Magnoliopsida</taxon>
        <taxon>eudicotyledons</taxon>
        <taxon>Gunneridae</taxon>
        <taxon>Pentapetalae</taxon>
        <taxon>rosids</taxon>
        <taxon>malvids</taxon>
        <taxon>Brassicales</taxon>
        <taxon>Brassicaceae</taxon>
        <taxon>Camelineae</taxon>
        <taxon>Capsella</taxon>
    </lineage>
</organism>
<evidence type="ECO:0000256" key="2">
    <source>
        <dbReference type="ARBA" id="ARBA00012513"/>
    </source>
</evidence>
<dbReference type="Gene3D" id="1.10.510.10">
    <property type="entry name" value="Transferase(Phosphotransferase) domain 1"/>
    <property type="match status" value="1"/>
</dbReference>
<dbReference type="InterPro" id="IPR001245">
    <property type="entry name" value="Ser-Thr/Tyr_kinase_cat_dom"/>
</dbReference>
<evidence type="ECO:0000256" key="7">
    <source>
        <dbReference type="ARBA" id="ARBA00022692"/>
    </source>
</evidence>
<feature type="chain" id="PRO_5004351843" description="non-specific serine/threonine protein kinase" evidence="20">
    <location>
        <begin position="20"/>
        <end position="886"/>
    </location>
</feature>
<dbReference type="SUPFAM" id="SSF56112">
    <property type="entry name" value="Protein kinase-like (PK-like)"/>
    <property type="match status" value="1"/>
</dbReference>
<keyword evidence="12 18" id="KW-0067">ATP-binding</keyword>
<dbReference type="Pfam" id="PF13855">
    <property type="entry name" value="LRR_8"/>
    <property type="match status" value="1"/>
</dbReference>
<dbReference type="GO" id="GO:0004674">
    <property type="term" value="F:protein serine/threonine kinase activity"/>
    <property type="evidence" value="ECO:0007669"/>
    <property type="project" value="UniProtKB-KW"/>
</dbReference>
<sequence length="886" mass="99272">MERLYMFLLVALLLARVQAQEKGFISLDCGLSPNEQSPYTEPGTGLNFSSDSSFIQSGKIDRIDPKLESGYAKSKTSLRYFPDGDRNCFNLTVDQGTKYLIRVTSNYGNYDGLNSPPRFDLYIGPNFWVSVDLGLGKLVNDDGDKHDKREEIIHIPKSNSLDVCLVKTGSSTPIISSLELRSLPSDTYNISNNIMSSSLKLIQRLYLTQSKTVIRYPKDDLDRIWEPHFQPEWTQISTVRKVDNANSYLAPHDILMTAAIPANANEPLSFTKYLEFPNDNLHMYFHFAEVQALQANQTRRFTIFWNDRPIFRDLTPPYLNVFTVYTYPNPFLCQAGECLLEIKRTQISTLPPLLCAIEILAMQNLPQSETNEDDVSAMKNIKATYGLSRISWQGDPCVPRQFSWDGLICNDTNVSTPPRITSLNLSSSGLTGTIAPGIQNLINLQTLDLSNNNLTGKVPEFLANMKSLLFIDLRNNKLHGLIPRNLLVRSNAGLQLFVSYDTCLSSSCVQDKKFPMKFVALASSAVVVIAVVLTLFFLYRKKKRSSLGLPPMRVMSTSISGQSIETQRRRFTYSEVVEMTENFQNILGEGGFGIVYHGYLNGSEQVAVKVLSQSSSQGYKHFKAEVELLLRVHHVNLVSLVGYCDEGDHLALIYECMSNGDLKDHLSGKKGKSVLKWSTRLRIAVDAALGLEYLHCGCRPLIVHRDVKSTNILLDDQFMAKIADFGLSRSFLLGEESQASTVVAGTLGYLDPEYYSTCRLAETSDVYSFGILLLEIITNQHVIDHAREKAHITEWVAFVLKEGDISRIVDPNLHGEYNSPSVSRALELAMKCANPSSEKRPDMSQIITELKECITENSMKCIDDMDSSSSFELSSSFDTKVVPIAR</sequence>
<keyword evidence="10 18" id="KW-0547">Nucleotide-binding</keyword>
<dbReference type="InterPro" id="IPR000719">
    <property type="entry name" value="Prot_kinase_dom"/>
</dbReference>
<keyword evidence="13 19" id="KW-1133">Transmembrane helix</keyword>
<comment type="catalytic activity">
    <reaction evidence="16">
        <text>L-threonyl-[protein] + ATP = O-phospho-L-threonyl-[protein] + ADP + H(+)</text>
        <dbReference type="Rhea" id="RHEA:46608"/>
        <dbReference type="Rhea" id="RHEA-COMP:11060"/>
        <dbReference type="Rhea" id="RHEA-COMP:11605"/>
        <dbReference type="ChEBI" id="CHEBI:15378"/>
        <dbReference type="ChEBI" id="CHEBI:30013"/>
        <dbReference type="ChEBI" id="CHEBI:30616"/>
        <dbReference type="ChEBI" id="CHEBI:61977"/>
        <dbReference type="ChEBI" id="CHEBI:456216"/>
        <dbReference type="EC" id="2.7.11.1"/>
    </reaction>
</comment>
<evidence type="ECO:0000256" key="19">
    <source>
        <dbReference type="SAM" id="Phobius"/>
    </source>
</evidence>
<dbReference type="EC" id="2.7.11.1" evidence="2"/>
<evidence type="ECO:0000256" key="14">
    <source>
        <dbReference type="ARBA" id="ARBA00023136"/>
    </source>
</evidence>
<evidence type="ECO:0000256" key="6">
    <source>
        <dbReference type="ARBA" id="ARBA00022679"/>
    </source>
</evidence>
<dbReference type="AlphaFoldDB" id="R0H8V4"/>
<dbReference type="CDD" id="cd14066">
    <property type="entry name" value="STKc_IRAK"/>
    <property type="match status" value="1"/>
</dbReference>
<dbReference type="STRING" id="81985.R0H8V4"/>
<evidence type="ECO:0000256" key="10">
    <source>
        <dbReference type="ARBA" id="ARBA00022741"/>
    </source>
</evidence>
<dbReference type="Gene3D" id="3.80.10.10">
    <property type="entry name" value="Ribonuclease Inhibitor"/>
    <property type="match status" value="1"/>
</dbReference>
<feature type="domain" description="Protein kinase" evidence="21">
    <location>
        <begin position="581"/>
        <end position="854"/>
    </location>
</feature>
<comment type="subcellular location">
    <subcellularLocation>
        <location evidence="1">Membrane</location>
        <topology evidence="1">Single-pass membrane protein</topology>
    </subcellularLocation>
</comment>
<reference evidence="23" key="1">
    <citation type="journal article" date="2013" name="Nat. Genet.">
        <title>The Capsella rubella genome and the genomic consequences of rapid mating system evolution.</title>
        <authorList>
            <person name="Slotte T."/>
            <person name="Hazzouri K.M."/>
            <person name="Agren J.A."/>
            <person name="Koenig D."/>
            <person name="Maumus F."/>
            <person name="Guo Y.L."/>
            <person name="Steige K."/>
            <person name="Platts A.E."/>
            <person name="Escobar J.S."/>
            <person name="Newman L.K."/>
            <person name="Wang W."/>
            <person name="Mandakova T."/>
            <person name="Vello E."/>
            <person name="Smith L.M."/>
            <person name="Henz S.R."/>
            <person name="Steffen J."/>
            <person name="Takuno S."/>
            <person name="Brandvain Y."/>
            <person name="Coop G."/>
            <person name="Andolfatto P."/>
            <person name="Hu T.T."/>
            <person name="Blanchette M."/>
            <person name="Clark R.M."/>
            <person name="Quesneville H."/>
            <person name="Nordborg M."/>
            <person name="Gaut B.S."/>
            <person name="Lysak M.A."/>
            <person name="Jenkins J."/>
            <person name="Grimwood J."/>
            <person name="Chapman J."/>
            <person name="Prochnik S."/>
            <person name="Shu S."/>
            <person name="Rokhsar D."/>
            <person name="Schmutz J."/>
            <person name="Weigel D."/>
            <person name="Wright S.I."/>
        </authorList>
    </citation>
    <scope>NUCLEOTIDE SEQUENCE [LARGE SCALE GENOMIC DNA]</scope>
    <source>
        <strain evidence="23">cv. Monte Gargano</strain>
    </source>
</reference>
<evidence type="ECO:0000259" key="21">
    <source>
        <dbReference type="PROSITE" id="PS50011"/>
    </source>
</evidence>
<dbReference type="Gene3D" id="3.30.200.20">
    <property type="entry name" value="Phosphorylase Kinase, domain 1"/>
    <property type="match status" value="1"/>
</dbReference>
<dbReference type="PROSITE" id="PS00108">
    <property type="entry name" value="PROTEIN_KINASE_ST"/>
    <property type="match status" value="1"/>
</dbReference>
<evidence type="ECO:0000256" key="18">
    <source>
        <dbReference type="PROSITE-ProRule" id="PRU10141"/>
    </source>
</evidence>
<keyword evidence="11" id="KW-0418">Kinase</keyword>
<keyword evidence="4" id="KW-0597">Phosphoprotein</keyword>
<protein>
    <recommendedName>
        <fullName evidence="2">non-specific serine/threonine protein kinase</fullName>
        <ecNumber evidence="2">2.7.11.1</ecNumber>
    </recommendedName>
</protein>
<dbReference type="Pfam" id="PF07714">
    <property type="entry name" value="PK_Tyr_Ser-Thr"/>
    <property type="match status" value="1"/>
</dbReference>
<dbReference type="GO" id="GO:0016020">
    <property type="term" value="C:membrane"/>
    <property type="evidence" value="ECO:0007669"/>
    <property type="project" value="UniProtKB-SubCell"/>
</dbReference>
<evidence type="ECO:0000256" key="15">
    <source>
        <dbReference type="ARBA" id="ARBA00023170"/>
    </source>
</evidence>
<dbReference type="FunFam" id="3.80.10.10:FF:000129">
    <property type="entry name" value="Leucine-rich repeat receptor-like kinase"/>
    <property type="match status" value="1"/>
</dbReference>
<dbReference type="PANTHER" id="PTHR45631:SF69">
    <property type="entry name" value="LEUCINE-RICH REPEAT PROTEIN KINASE FAMILY PROTEIN"/>
    <property type="match status" value="1"/>
</dbReference>
<gene>
    <name evidence="22" type="ORF">CARUB_v10019156mg</name>
</gene>
<dbReference type="FunFam" id="1.10.510.10:FF:000146">
    <property type="entry name" value="LRR receptor-like serine/threonine-protein kinase IOS1"/>
    <property type="match status" value="1"/>
</dbReference>
<evidence type="ECO:0000256" key="9">
    <source>
        <dbReference type="ARBA" id="ARBA00022737"/>
    </source>
</evidence>
<dbReference type="SUPFAM" id="SSF52058">
    <property type="entry name" value="L domain-like"/>
    <property type="match status" value="1"/>
</dbReference>
<dbReference type="EMBL" id="KB870809">
    <property type="protein sequence ID" value="EOA25789.1"/>
    <property type="molecule type" value="Genomic_DNA"/>
</dbReference>
<dbReference type="FunFam" id="3.30.200.20:FF:000394">
    <property type="entry name" value="Leucine-rich repeat receptor-like protein kinase"/>
    <property type="match status" value="1"/>
</dbReference>
<keyword evidence="23" id="KW-1185">Reference proteome</keyword>
<keyword evidence="14 19" id="KW-0472">Membrane</keyword>
<dbReference type="SMART" id="SM00220">
    <property type="entry name" value="S_TKc"/>
    <property type="match status" value="1"/>
</dbReference>
<dbReference type="PROSITE" id="PS50011">
    <property type="entry name" value="PROTEIN_KINASE_DOM"/>
    <property type="match status" value="1"/>
</dbReference>
<keyword evidence="3" id="KW-0723">Serine/threonine-protein kinase</keyword>
<name>R0H8V4_9BRAS</name>
<dbReference type="InterPro" id="IPR001611">
    <property type="entry name" value="Leu-rich_rpt"/>
</dbReference>
<dbReference type="Pfam" id="PF12819">
    <property type="entry name" value="Malectin_like"/>
    <property type="match status" value="1"/>
</dbReference>
<evidence type="ECO:0000256" key="5">
    <source>
        <dbReference type="ARBA" id="ARBA00022614"/>
    </source>
</evidence>
<keyword evidence="15" id="KW-0675">Receptor</keyword>
<evidence type="ECO:0000256" key="20">
    <source>
        <dbReference type="SAM" id="SignalP"/>
    </source>
</evidence>
<keyword evidence="9" id="KW-0677">Repeat</keyword>
<evidence type="ECO:0000256" key="16">
    <source>
        <dbReference type="ARBA" id="ARBA00047899"/>
    </source>
</evidence>
<keyword evidence="8 20" id="KW-0732">Signal</keyword>
<feature type="transmembrane region" description="Helical" evidence="19">
    <location>
        <begin position="518"/>
        <end position="539"/>
    </location>
</feature>
<dbReference type="PANTHER" id="PTHR45631">
    <property type="entry name" value="OS07G0107800 PROTEIN-RELATED"/>
    <property type="match status" value="1"/>
</dbReference>
<dbReference type="InterPro" id="IPR011009">
    <property type="entry name" value="Kinase-like_dom_sf"/>
</dbReference>
<evidence type="ECO:0000256" key="13">
    <source>
        <dbReference type="ARBA" id="ARBA00022989"/>
    </source>
</evidence>
<proteinExistence type="predicted"/>
<dbReference type="InterPro" id="IPR017441">
    <property type="entry name" value="Protein_kinase_ATP_BS"/>
</dbReference>
<keyword evidence="5" id="KW-0433">Leucine-rich repeat</keyword>
<dbReference type="eggNOG" id="ENOG502QQCZ">
    <property type="taxonomic scope" value="Eukaryota"/>
</dbReference>
<evidence type="ECO:0000313" key="22">
    <source>
        <dbReference type="EMBL" id="EOA25789.1"/>
    </source>
</evidence>
<evidence type="ECO:0000256" key="1">
    <source>
        <dbReference type="ARBA" id="ARBA00004167"/>
    </source>
</evidence>
<evidence type="ECO:0000256" key="8">
    <source>
        <dbReference type="ARBA" id="ARBA00022729"/>
    </source>
</evidence>
<dbReference type="InterPro" id="IPR032675">
    <property type="entry name" value="LRR_dom_sf"/>
</dbReference>
<keyword evidence="7 19" id="KW-0812">Transmembrane</keyword>
<evidence type="ECO:0000256" key="11">
    <source>
        <dbReference type="ARBA" id="ARBA00022777"/>
    </source>
</evidence>
<dbReference type="PROSITE" id="PS00107">
    <property type="entry name" value="PROTEIN_KINASE_ATP"/>
    <property type="match status" value="1"/>
</dbReference>
<evidence type="ECO:0000313" key="23">
    <source>
        <dbReference type="Proteomes" id="UP000029121"/>
    </source>
</evidence>
<evidence type="ECO:0000256" key="4">
    <source>
        <dbReference type="ARBA" id="ARBA00022553"/>
    </source>
</evidence>
<dbReference type="InterPro" id="IPR024788">
    <property type="entry name" value="Malectin-like_Carb-bd_dom"/>
</dbReference>
<accession>R0H8V4</accession>
<evidence type="ECO:0000256" key="3">
    <source>
        <dbReference type="ARBA" id="ARBA00022527"/>
    </source>
</evidence>
<keyword evidence="6" id="KW-0808">Transferase</keyword>
<evidence type="ECO:0000256" key="12">
    <source>
        <dbReference type="ARBA" id="ARBA00022840"/>
    </source>
</evidence>
<dbReference type="InterPro" id="IPR008271">
    <property type="entry name" value="Ser/Thr_kinase_AS"/>
</dbReference>
<evidence type="ECO:0000256" key="17">
    <source>
        <dbReference type="ARBA" id="ARBA00048679"/>
    </source>
</evidence>
<feature type="binding site" evidence="18">
    <location>
        <position position="609"/>
    </location>
    <ligand>
        <name>ATP</name>
        <dbReference type="ChEBI" id="CHEBI:30616"/>
    </ligand>
</feature>
<comment type="catalytic activity">
    <reaction evidence="17">
        <text>L-seryl-[protein] + ATP = O-phospho-L-seryl-[protein] + ADP + H(+)</text>
        <dbReference type="Rhea" id="RHEA:17989"/>
        <dbReference type="Rhea" id="RHEA-COMP:9863"/>
        <dbReference type="Rhea" id="RHEA-COMP:11604"/>
        <dbReference type="ChEBI" id="CHEBI:15378"/>
        <dbReference type="ChEBI" id="CHEBI:29999"/>
        <dbReference type="ChEBI" id="CHEBI:30616"/>
        <dbReference type="ChEBI" id="CHEBI:83421"/>
        <dbReference type="ChEBI" id="CHEBI:456216"/>
        <dbReference type="EC" id="2.7.11.1"/>
    </reaction>
</comment>
<dbReference type="PROSITE" id="PS51450">
    <property type="entry name" value="LRR"/>
    <property type="match status" value="1"/>
</dbReference>